<sequence>MSDNKARNDRRGKTRAGAGRTPDIATLRRKLARSRAKGLPKDLEARGRRVLDAYLGALESRDVPADAVLSELASGEAARKLAEMTGQELRAQQPAILASAACGAGCAYCCILLDGDGGLITEAEAQRLHAALGPVAGAADGRDWHPRACPALDPATQNCRAYDARPTVCRSFLSTDVDACRTNAAGGSADGSGMLGNHLDYLAVIALSRDLLKGTRRVATYSLENLAKAAVEGLPLDEALSAARHKSAELEHTCRDIGRS</sequence>
<reference evidence="2 3" key="1">
    <citation type="journal article" date="2015" name="Antonie Van Leeuwenhoek">
        <title>Pseudooceanicola atlanticus gen. nov. sp. nov., isolated from surface seawater of the Atlantic Ocean and reclassification of Oceanicola batsensis, Oceanicola marinus, Oceanicola nitratireducens, Oceanicola nanhaiensis, Oceanicola antarcticus and Oceanicola flagellatus, as Pseudooceanicola batsensis comb. nov., Pseudooceanicola marinus comb. nov., Pseudooceanicola nitratireducens comb. nov., Pseudooceanicola nanhaiensis comb. nov., Pseudooceanicola antarcticus comb. nov., and Pseudooceanicola flagellatus comb. nov.</title>
        <authorList>
            <person name="Lai Q."/>
            <person name="Li G."/>
            <person name="Liu X."/>
            <person name="Du Y."/>
            <person name="Sun F."/>
            <person name="Shao Z."/>
        </authorList>
    </citation>
    <scope>NUCLEOTIDE SEQUENCE [LARGE SCALE GENOMIC DNA]</scope>
    <source>
        <strain evidence="2 3">22II-s11g</strain>
    </source>
</reference>
<dbReference type="RefSeq" id="WP_043752507.1">
    <property type="nucleotide sequence ID" value="NZ_AQQX01000010.1"/>
</dbReference>
<evidence type="ECO:0000313" key="3">
    <source>
        <dbReference type="Proteomes" id="UP000030004"/>
    </source>
</evidence>
<gene>
    <name evidence="2" type="ORF">ATO9_18060</name>
</gene>
<name>A0A0A0EBN8_9RHOB</name>
<dbReference type="InterPro" id="IPR005358">
    <property type="entry name" value="Puta_zinc/iron-chelating_dom"/>
</dbReference>
<dbReference type="AlphaFoldDB" id="A0A0A0EBN8"/>
<comment type="caution">
    <text evidence="2">The sequence shown here is derived from an EMBL/GenBank/DDBJ whole genome shotgun (WGS) entry which is preliminary data.</text>
</comment>
<feature type="region of interest" description="Disordered" evidence="1">
    <location>
        <begin position="1"/>
        <end position="31"/>
    </location>
</feature>
<keyword evidence="3" id="KW-1185">Reference proteome</keyword>
<feature type="compositionally biased region" description="Basic and acidic residues" evidence="1">
    <location>
        <begin position="1"/>
        <end position="11"/>
    </location>
</feature>
<dbReference type="STRING" id="1461694.ATO9_18060"/>
<dbReference type="Pfam" id="PF03692">
    <property type="entry name" value="CxxCxxCC"/>
    <property type="match status" value="1"/>
</dbReference>
<organism evidence="2 3">
    <name type="scientific">Pseudooceanicola atlanticus</name>
    <dbReference type="NCBI Taxonomy" id="1461694"/>
    <lineage>
        <taxon>Bacteria</taxon>
        <taxon>Pseudomonadati</taxon>
        <taxon>Pseudomonadota</taxon>
        <taxon>Alphaproteobacteria</taxon>
        <taxon>Rhodobacterales</taxon>
        <taxon>Paracoccaceae</taxon>
        <taxon>Pseudooceanicola</taxon>
    </lineage>
</organism>
<dbReference type="Proteomes" id="UP000030004">
    <property type="component" value="Unassembled WGS sequence"/>
</dbReference>
<proteinExistence type="predicted"/>
<protein>
    <submittedName>
        <fullName evidence="2">Uncharacterized protein</fullName>
    </submittedName>
</protein>
<dbReference type="eggNOG" id="ENOG5033UA8">
    <property type="taxonomic scope" value="Bacteria"/>
</dbReference>
<dbReference type="EMBL" id="AQQX01000010">
    <property type="protein sequence ID" value="KGM47528.1"/>
    <property type="molecule type" value="Genomic_DNA"/>
</dbReference>
<evidence type="ECO:0000256" key="1">
    <source>
        <dbReference type="SAM" id="MobiDB-lite"/>
    </source>
</evidence>
<evidence type="ECO:0000313" key="2">
    <source>
        <dbReference type="EMBL" id="KGM47528.1"/>
    </source>
</evidence>
<accession>A0A0A0EBN8</accession>
<dbReference type="OrthoDB" id="259086at2"/>